<protein>
    <recommendedName>
        <fullName evidence="10">FZ domain-containing protein</fullName>
    </recommendedName>
</protein>
<feature type="region of interest" description="Disordered" evidence="7">
    <location>
        <begin position="458"/>
        <end position="563"/>
    </location>
</feature>
<keyword evidence="2" id="KW-0812">Transmembrane</keyword>
<feature type="compositionally biased region" description="Low complexity" evidence="7">
    <location>
        <begin position="547"/>
        <end position="563"/>
    </location>
</feature>
<dbReference type="GO" id="GO:0005886">
    <property type="term" value="C:plasma membrane"/>
    <property type="evidence" value="ECO:0007669"/>
    <property type="project" value="TreeGrafter"/>
</dbReference>
<dbReference type="InterPro" id="IPR055288">
    <property type="entry name" value="NALCN_aux_factor_1/2"/>
</dbReference>
<comment type="caution">
    <text evidence="8">The sequence shown here is derived from an EMBL/GenBank/DDBJ whole genome shotgun (WGS) entry which is preliminary data.</text>
</comment>
<evidence type="ECO:0000256" key="3">
    <source>
        <dbReference type="ARBA" id="ARBA00022989"/>
    </source>
</evidence>
<organism evidence="8 9">
    <name type="scientific">Allacma fusca</name>
    <dbReference type="NCBI Taxonomy" id="39272"/>
    <lineage>
        <taxon>Eukaryota</taxon>
        <taxon>Metazoa</taxon>
        <taxon>Ecdysozoa</taxon>
        <taxon>Arthropoda</taxon>
        <taxon>Hexapoda</taxon>
        <taxon>Collembola</taxon>
        <taxon>Symphypleona</taxon>
        <taxon>Sminthuridae</taxon>
        <taxon>Allacma</taxon>
    </lineage>
</organism>
<evidence type="ECO:0008006" key="10">
    <source>
        <dbReference type="Google" id="ProtNLM"/>
    </source>
</evidence>
<evidence type="ECO:0000256" key="1">
    <source>
        <dbReference type="ARBA" id="ARBA00004141"/>
    </source>
</evidence>
<evidence type="ECO:0000256" key="7">
    <source>
        <dbReference type="SAM" id="MobiDB-lite"/>
    </source>
</evidence>
<keyword evidence="3" id="KW-1133">Transmembrane helix</keyword>
<accession>A0A8J2JL59</accession>
<gene>
    <name evidence="8" type="ORF">AFUS01_LOCUS5868</name>
</gene>
<name>A0A8J2JL59_9HEXA</name>
<feature type="compositionally biased region" description="Basic and acidic residues" evidence="7">
    <location>
        <begin position="356"/>
        <end position="374"/>
    </location>
</feature>
<evidence type="ECO:0000256" key="2">
    <source>
        <dbReference type="ARBA" id="ARBA00022692"/>
    </source>
</evidence>
<proteinExistence type="inferred from homology"/>
<keyword evidence="9" id="KW-1185">Reference proteome</keyword>
<keyword evidence="5" id="KW-0325">Glycoprotein</keyword>
<dbReference type="OrthoDB" id="10047996at2759"/>
<reference evidence="8" key="1">
    <citation type="submission" date="2021-06" db="EMBL/GenBank/DDBJ databases">
        <authorList>
            <person name="Hodson N. C."/>
            <person name="Mongue J. A."/>
            <person name="Jaron S. K."/>
        </authorList>
    </citation>
    <scope>NUCLEOTIDE SEQUENCE</scope>
</reference>
<feature type="compositionally biased region" description="Low complexity" evidence="7">
    <location>
        <begin position="458"/>
        <end position="474"/>
    </location>
</feature>
<keyword evidence="4" id="KW-0472">Membrane</keyword>
<evidence type="ECO:0000313" key="8">
    <source>
        <dbReference type="EMBL" id="CAG7716354.1"/>
    </source>
</evidence>
<sequence length="563" mass="62173">MFEEGNLEREGTGFCPSQRSTWQGQIYKSRLLNSRGDNQPLDSSPKLCCPQNLGPRQAARPCYVGGHCQFEFERVLIVRCFGWAAWRRHASAAAVAFILCVIQVSQSLPQGVPQALQWPDFCSDLKNSTHLSDSALKELTRREIEAREMFCDMARLLTKIDCDQPYSVNQNQSLQCQRAYRDWACSMIAESIEVESGNDGKNIPSRSLIPSCDSICHRVLRVCPYLTPDRYQLKSINNNSVVLALHPSQYGGHPAFYCPTRSGLKFSALASRSNGGSVSHQYFYRNASEVNLTDELINSNDTYCCWTYSEALKTEYVSLNEDEPSVESGKNPFHQYDDDSPNQVLIQCLHAPSDTAGKEGQDPDGTSRDSDFDKVASGGGGASSMVVADQSDPQPSTLALSRAIKAADMEVTEGDAGLLSGDSSEANYYLRDDWFDVSPRSKSIQKRNNYNFLNLVSSSSKQHEQQSSSSVLSSGEEDDSEGLYGGPMIDDDNENVGLLEGDHHQSELEIGKNRKETRHSRQEAAAILDEEFISTSHHGRPDSFTGTSKTTAPSASSSPKLIQ</sequence>
<dbReference type="PANTHER" id="PTHR15819">
    <property type="entry name" value="TRANSMEMBRANE PROTEIN FAM155"/>
    <property type="match status" value="1"/>
</dbReference>
<evidence type="ECO:0000313" key="9">
    <source>
        <dbReference type="Proteomes" id="UP000708208"/>
    </source>
</evidence>
<evidence type="ECO:0000256" key="4">
    <source>
        <dbReference type="ARBA" id="ARBA00023136"/>
    </source>
</evidence>
<feature type="compositionally biased region" description="Basic and acidic residues" evidence="7">
    <location>
        <begin position="500"/>
        <end position="522"/>
    </location>
</feature>
<dbReference type="PANTHER" id="PTHR15819:SF11">
    <property type="entry name" value="MID1, ISOFORM A"/>
    <property type="match status" value="1"/>
</dbReference>
<dbReference type="GO" id="GO:0015275">
    <property type="term" value="F:stretch-activated, monoatomic cation-selective, calcium channel activity"/>
    <property type="evidence" value="ECO:0007669"/>
    <property type="project" value="TreeGrafter"/>
</dbReference>
<comment type="similarity">
    <text evidence="6">Belongs to the NALF family.</text>
</comment>
<dbReference type="Proteomes" id="UP000708208">
    <property type="component" value="Unassembled WGS sequence"/>
</dbReference>
<feature type="region of interest" description="Disordered" evidence="7">
    <location>
        <begin position="353"/>
        <end position="394"/>
    </location>
</feature>
<evidence type="ECO:0000256" key="5">
    <source>
        <dbReference type="ARBA" id="ARBA00023180"/>
    </source>
</evidence>
<dbReference type="GO" id="GO:0098703">
    <property type="term" value="P:calcium ion import across plasma membrane"/>
    <property type="evidence" value="ECO:0007669"/>
    <property type="project" value="TreeGrafter"/>
</dbReference>
<evidence type="ECO:0000256" key="6">
    <source>
        <dbReference type="ARBA" id="ARBA00029445"/>
    </source>
</evidence>
<comment type="subcellular location">
    <subcellularLocation>
        <location evidence="1">Membrane</location>
        <topology evidence="1">Multi-pass membrane protein</topology>
    </subcellularLocation>
</comment>
<dbReference type="AlphaFoldDB" id="A0A8J2JL59"/>
<dbReference type="EMBL" id="CAJVCH010037970">
    <property type="protein sequence ID" value="CAG7716354.1"/>
    <property type="molecule type" value="Genomic_DNA"/>
</dbReference>